<dbReference type="InterPro" id="IPR036734">
    <property type="entry name" value="Neur_chan_lig-bd_sf"/>
</dbReference>
<comment type="caution">
    <text evidence="15">Lacks conserved residue(s) required for the propagation of feature annotation.</text>
</comment>
<feature type="transmembrane region" description="Helical" evidence="15">
    <location>
        <begin position="213"/>
        <end position="233"/>
    </location>
</feature>
<evidence type="ECO:0000313" key="20">
    <source>
        <dbReference type="Proteomes" id="UP001303046"/>
    </source>
</evidence>
<evidence type="ECO:0000256" key="3">
    <source>
        <dbReference type="ARBA" id="ARBA00022692"/>
    </source>
</evidence>
<evidence type="ECO:0000259" key="18">
    <source>
        <dbReference type="Pfam" id="PF02932"/>
    </source>
</evidence>
<dbReference type="PRINTS" id="PR00252">
    <property type="entry name" value="NRIONCHANNEL"/>
</dbReference>
<keyword evidence="3 15" id="KW-0812">Transmembrane</keyword>
<evidence type="ECO:0000256" key="9">
    <source>
        <dbReference type="ARBA" id="ARBA00023170"/>
    </source>
</evidence>
<proteinExistence type="inferred from homology"/>
<keyword evidence="4 15" id="KW-1133">Transmembrane helix</keyword>
<sequence length="532" mass="61197">MLRPWKEGELYTKLLEDYEPLERPVSNSSEPVNVKMGLVLQQIVSVDEKNQVVDVNAWLKLTWHDYSLIWDPKKYDGVTDLRFKKNQVWTPDVLLYNSADPQFDSSFQSNVLVYPDGVVNWIPPGVFRISCRIAVAWFPFDLQECFMKFGSWTFDGSKLNLEIDENGFDLSSYTPNGEWELQKTFATRNIQHYQCCPEPYYDIVFTFVIRRRVLYYAFNLILPCILITLLTLTGFTLPPDAGEKMSLQITIMLSICIFQNYLAEMSPPTSEAVPFLGAFFAVCMSTCACCVVATTLALNFHHRNSYSHEMNDMFRQVMLNWLPWLLMMHRPGYTAAGGAMVKVDDAEDEEKKPDVSIDSLLENIAAPSPPKLTVVDECASRGVEERRHLWRNGSSRLADRPIISQKQATQQQIAQLLLLREIHDDLSAITSEMREVERNKTVEDDWKFAAMVVDRARRARPSDFDDQALLTAVDEDITAMDDDEHNNPNVGRKLRSRQYHDRSSSQKSWKGVKIGWTVPRELLTTRNHTISY</sequence>
<dbReference type="PANTHER" id="PTHR18945">
    <property type="entry name" value="NEUROTRANSMITTER GATED ION CHANNEL"/>
    <property type="match status" value="1"/>
</dbReference>
<evidence type="ECO:0000256" key="7">
    <source>
        <dbReference type="ARBA" id="ARBA00023136"/>
    </source>
</evidence>
<dbReference type="Pfam" id="PF02931">
    <property type="entry name" value="Neur_chan_LBD"/>
    <property type="match status" value="1"/>
</dbReference>
<keyword evidence="1 15" id="KW-0813">Transport</keyword>
<evidence type="ECO:0000256" key="1">
    <source>
        <dbReference type="ARBA" id="ARBA00022448"/>
    </source>
</evidence>
<accession>A0ABR1DAA7</accession>
<evidence type="ECO:0000256" key="2">
    <source>
        <dbReference type="ARBA" id="ARBA00022475"/>
    </source>
</evidence>
<gene>
    <name evidence="19" type="primary">Necator_chrIV.g13702</name>
    <name evidence="19" type="ORF">RB195_000410</name>
</gene>
<comment type="subcellular location">
    <subcellularLocation>
        <location evidence="14">Postsynaptic cell membrane</location>
        <topology evidence="14">Multi-pass membrane protein</topology>
    </subcellularLocation>
</comment>
<comment type="similarity">
    <text evidence="15">Belongs to the ligand-gated ion channel (TC 1.A.9) family.</text>
</comment>
<dbReference type="SUPFAM" id="SSF63712">
    <property type="entry name" value="Nicotinic receptor ligand binding domain-like"/>
    <property type="match status" value="1"/>
</dbReference>
<dbReference type="Gene3D" id="2.70.170.10">
    <property type="entry name" value="Neurotransmitter-gated ion-channel ligand-binding domain"/>
    <property type="match status" value="1"/>
</dbReference>
<keyword evidence="13 15" id="KW-0407">Ion channel</keyword>
<dbReference type="CDD" id="cd19051">
    <property type="entry name" value="LGIC_TM_cation"/>
    <property type="match status" value="1"/>
</dbReference>
<evidence type="ECO:0000313" key="19">
    <source>
        <dbReference type="EMBL" id="KAK6747175.1"/>
    </source>
</evidence>
<keyword evidence="12" id="KW-1071">Ligand-gated ion channel</keyword>
<keyword evidence="20" id="KW-1185">Reference proteome</keyword>
<evidence type="ECO:0000256" key="4">
    <source>
        <dbReference type="ARBA" id="ARBA00022989"/>
    </source>
</evidence>
<evidence type="ECO:0000256" key="10">
    <source>
        <dbReference type="ARBA" id="ARBA00023180"/>
    </source>
</evidence>
<dbReference type="SUPFAM" id="SSF90112">
    <property type="entry name" value="Neurotransmitter-gated ion-channel transmembrane pore"/>
    <property type="match status" value="1"/>
</dbReference>
<evidence type="ECO:0000256" key="14">
    <source>
        <dbReference type="ARBA" id="ARBA00034104"/>
    </source>
</evidence>
<dbReference type="InterPro" id="IPR018000">
    <property type="entry name" value="Neurotransmitter_ion_chnl_CS"/>
</dbReference>
<name>A0ABR1DAA7_NECAM</name>
<evidence type="ECO:0008006" key="21">
    <source>
        <dbReference type="Google" id="ProtNLM"/>
    </source>
</evidence>
<keyword evidence="2" id="KW-1003">Cell membrane</keyword>
<dbReference type="InterPro" id="IPR006201">
    <property type="entry name" value="Neur_channel"/>
</dbReference>
<dbReference type="Pfam" id="PF02932">
    <property type="entry name" value="Neur_chan_memb"/>
    <property type="match status" value="1"/>
</dbReference>
<dbReference type="InterPro" id="IPR038050">
    <property type="entry name" value="Neuro_actylchol_rec"/>
</dbReference>
<dbReference type="Gene3D" id="1.20.58.390">
    <property type="entry name" value="Neurotransmitter-gated ion-channel transmembrane domain"/>
    <property type="match status" value="1"/>
</dbReference>
<evidence type="ECO:0000256" key="16">
    <source>
        <dbReference type="SAM" id="MobiDB-lite"/>
    </source>
</evidence>
<feature type="transmembrane region" description="Helical" evidence="15">
    <location>
        <begin position="245"/>
        <end position="263"/>
    </location>
</feature>
<keyword evidence="11" id="KW-0628">Postsynaptic cell membrane</keyword>
<keyword evidence="9" id="KW-0675">Receptor</keyword>
<dbReference type="InterPro" id="IPR006029">
    <property type="entry name" value="Neurotrans-gated_channel_TM"/>
</dbReference>
<evidence type="ECO:0000256" key="6">
    <source>
        <dbReference type="ARBA" id="ARBA00023065"/>
    </source>
</evidence>
<reference evidence="19 20" key="1">
    <citation type="submission" date="2023-08" db="EMBL/GenBank/DDBJ databases">
        <title>A Necator americanus chromosomal reference genome.</title>
        <authorList>
            <person name="Ilik V."/>
            <person name="Petrzelkova K.J."/>
            <person name="Pardy F."/>
            <person name="Fuh T."/>
            <person name="Niatou-Singa F.S."/>
            <person name="Gouil Q."/>
            <person name="Baker L."/>
            <person name="Ritchie M.E."/>
            <person name="Jex A.R."/>
            <person name="Gazzola D."/>
            <person name="Li H."/>
            <person name="Toshio Fujiwara R."/>
            <person name="Zhan B."/>
            <person name="Aroian R.V."/>
            <person name="Pafco B."/>
            <person name="Schwarz E.M."/>
        </authorList>
    </citation>
    <scope>NUCLEOTIDE SEQUENCE [LARGE SCALE GENOMIC DNA]</scope>
    <source>
        <strain evidence="19 20">Aroian</strain>
        <tissue evidence="19">Whole animal</tissue>
    </source>
</reference>
<organism evidence="19 20">
    <name type="scientific">Necator americanus</name>
    <name type="common">Human hookworm</name>
    <dbReference type="NCBI Taxonomy" id="51031"/>
    <lineage>
        <taxon>Eukaryota</taxon>
        <taxon>Metazoa</taxon>
        <taxon>Ecdysozoa</taxon>
        <taxon>Nematoda</taxon>
        <taxon>Chromadorea</taxon>
        <taxon>Rhabditida</taxon>
        <taxon>Rhabditina</taxon>
        <taxon>Rhabditomorpha</taxon>
        <taxon>Strongyloidea</taxon>
        <taxon>Ancylostomatidae</taxon>
        <taxon>Bunostominae</taxon>
        <taxon>Necator</taxon>
    </lineage>
</organism>
<keyword evidence="7 15" id="KW-0472">Membrane</keyword>
<keyword evidence="6 15" id="KW-0406">Ion transport</keyword>
<evidence type="ECO:0000256" key="13">
    <source>
        <dbReference type="ARBA" id="ARBA00023303"/>
    </source>
</evidence>
<evidence type="ECO:0000256" key="5">
    <source>
        <dbReference type="ARBA" id="ARBA00023018"/>
    </source>
</evidence>
<dbReference type="PRINTS" id="PR00254">
    <property type="entry name" value="NICOTINICR"/>
</dbReference>
<feature type="domain" description="Neurotransmitter-gated ion-channel ligand-binding" evidence="17">
    <location>
        <begin position="8"/>
        <end position="213"/>
    </location>
</feature>
<evidence type="ECO:0000256" key="8">
    <source>
        <dbReference type="ARBA" id="ARBA00023157"/>
    </source>
</evidence>
<evidence type="ECO:0000256" key="15">
    <source>
        <dbReference type="RuleBase" id="RU000687"/>
    </source>
</evidence>
<evidence type="ECO:0000256" key="12">
    <source>
        <dbReference type="ARBA" id="ARBA00023286"/>
    </source>
</evidence>
<feature type="transmembrane region" description="Helical" evidence="15">
    <location>
        <begin position="275"/>
        <end position="298"/>
    </location>
</feature>
<comment type="caution">
    <text evidence="19">The sequence shown here is derived from an EMBL/GenBank/DDBJ whole genome shotgun (WGS) entry which is preliminary data.</text>
</comment>
<dbReference type="InterPro" id="IPR036719">
    <property type="entry name" value="Neuro-gated_channel_TM_sf"/>
</dbReference>
<dbReference type="EMBL" id="JAVFWL010000004">
    <property type="protein sequence ID" value="KAK6747175.1"/>
    <property type="molecule type" value="Genomic_DNA"/>
</dbReference>
<dbReference type="InterPro" id="IPR006202">
    <property type="entry name" value="Neur_chan_lig-bd"/>
</dbReference>
<evidence type="ECO:0000259" key="17">
    <source>
        <dbReference type="Pfam" id="PF02931"/>
    </source>
</evidence>
<keyword evidence="5" id="KW-0770">Synapse</keyword>
<feature type="domain" description="Neurotransmitter-gated ion-channel transmembrane" evidence="18">
    <location>
        <begin position="220"/>
        <end position="458"/>
    </location>
</feature>
<dbReference type="Proteomes" id="UP001303046">
    <property type="component" value="Unassembled WGS sequence"/>
</dbReference>
<dbReference type="PROSITE" id="PS00236">
    <property type="entry name" value="NEUROTR_ION_CHANNEL"/>
    <property type="match status" value="1"/>
</dbReference>
<keyword evidence="10" id="KW-0325">Glycoprotein</keyword>
<keyword evidence="8" id="KW-1015">Disulfide bond</keyword>
<dbReference type="NCBIfam" id="TIGR00860">
    <property type="entry name" value="LIC"/>
    <property type="match status" value="1"/>
</dbReference>
<dbReference type="CDD" id="cd18997">
    <property type="entry name" value="LGIC_ECD_nAChR"/>
    <property type="match status" value="1"/>
</dbReference>
<protein>
    <recommendedName>
        <fullName evidence="21">Cation transporter family protein</fullName>
    </recommendedName>
</protein>
<evidence type="ECO:0000256" key="11">
    <source>
        <dbReference type="ARBA" id="ARBA00023257"/>
    </source>
</evidence>
<feature type="region of interest" description="Disordered" evidence="16">
    <location>
        <begin position="479"/>
        <end position="506"/>
    </location>
</feature>
<dbReference type="InterPro" id="IPR002394">
    <property type="entry name" value="Nicotinic_acetylcholine_rcpt"/>
</dbReference>